<proteinExistence type="predicted"/>
<evidence type="ECO:0000313" key="2">
    <source>
        <dbReference type="Proteomes" id="UP001141650"/>
    </source>
</evidence>
<comment type="caution">
    <text evidence="1">The sequence shown here is derived from an EMBL/GenBank/DDBJ whole genome shotgun (WGS) entry which is preliminary data.</text>
</comment>
<dbReference type="EMBL" id="JACKVH010000012">
    <property type="protein sequence ID" value="MCV7379177.1"/>
    <property type="molecule type" value="Genomic_DNA"/>
</dbReference>
<accession>A0AA41XNY6</accession>
<gene>
    <name evidence="1" type="ORF">H7K38_10985</name>
</gene>
<organism evidence="1 2">
    <name type="scientific">Mycobacterium alsense</name>
    <dbReference type="NCBI Taxonomy" id="324058"/>
    <lineage>
        <taxon>Bacteria</taxon>
        <taxon>Bacillati</taxon>
        <taxon>Actinomycetota</taxon>
        <taxon>Actinomycetes</taxon>
        <taxon>Mycobacteriales</taxon>
        <taxon>Mycobacteriaceae</taxon>
        <taxon>Mycobacterium</taxon>
    </lineage>
</organism>
<dbReference type="AlphaFoldDB" id="A0AA41XNY6"/>
<reference evidence="1" key="2">
    <citation type="journal article" date="2022" name="BMC Genomics">
        <title>Comparative genome analysis of mycobacteria focusing on tRNA and non-coding RNA.</title>
        <authorList>
            <person name="Behra P.R.K."/>
            <person name="Pettersson B.M.F."/>
            <person name="Ramesh M."/>
            <person name="Das S."/>
            <person name="Dasgupta S."/>
            <person name="Kirsebom L.A."/>
        </authorList>
    </citation>
    <scope>NUCLEOTIDE SEQUENCE</scope>
    <source>
        <strain evidence="1">CCUG 55640</strain>
    </source>
</reference>
<sequence>MQLAARPTTVGIPECGGPNFVTRLRAYLTTGIALIEISAIAAMLAASDTPEVQAHPVQLPAASDTVTEKLAGLEAREVTAEVVSTRGPLGGVGRDGLPAGSPVGRGDFADYPSPHAALSPNTFDDQNLSQGALPDPVPTVTQMLANHVGDQRMIHTSRSSPSDVADGTVAVSPALPVSGDLFSAAFKAEIGELQTTLLYLLVVLDLKLVLLQAALVNALVTLSRT</sequence>
<reference evidence="1" key="1">
    <citation type="submission" date="2020-07" db="EMBL/GenBank/DDBJ databases">
        <authorList>
            <person name="Pettersson B.M.F."/>
            <person name="Behra P.R.K."/>
            <person name="Ramesh M."/>
            <person name="Das S."/>
            <person name="Dasgupta S."/>
            <person name="Kirsebom L.A."/>
        </authorList>
    </citation>
    <scope>NUCLEOTIDE SEQUENCE</scope>
    <source>
        <strain evidence="1">CCUG 55640</strain>
    </source>
</reference>
<name>A0AA41XNY6_9MYCO</name>
<dbReference type="RefSeq" id="WP_142276374.1">
    <property type="nucleotide sequence ID" value="NZ_JACKVH010000012.1"/>
</dbReference>
<dbReference type="Proteomes" id="UP001141650">
    <property type="component" value="Unassembled WGS sequence"/>
</dbReference>
<protein>
    <submittedName>
        <fullName evidence="1">Uncharacterized protein</fullName>
    </submittedName>
</protein>
<evidence type="ECO:0000313" key="1">
    <source>
        <dbReference type="EMBL" id="MCV7379177.1"/>
    </source>
</evidence>